<dbReference type="InterPro" id="IPR029063">
    <property type="entry name" value="SAM-dependent_MTases_sf"/>
</dbReference>
<evidence type="ECO:0000256" key="11">
    <source>
        <dbReference type="PIRSR" id="PIRSR028762-1"/>
    </source>
</evidence>
<proteinExistence type="inferred from homology"/>
<dbReference type="CDD" id="cd02440">
    <property type="entry name" value="AdoMet_MTases"/>
    <property type="match status" value="1"/>
</dbReference>
<keyword evidence="5 10" id="KW-0949">S-adenosyl-L-methionine</keyword>
<feature type="binding site" evidence="11">
    <location>
        <position position="135"/>
    </location>
    <ligand>
        <name>S-adenosyl-L-methionine</name>
        <dbReference type="ChEBI" id="CHEBI:59789"/>
    </ligand>
</feature>
<evidence type="ECO:0000256" key="12">
    <source>
        <dbReference type="PIRSR" id="PIRSR028762-2"/>
    </source>
</evidence>
<dbReference type="Gene3D" id="3.40.50.150">
    <property type="entry name" value="Vaccinia Virus protein VP39"/>
    <property type="match status" value="1"/>
</dbReference>
<feature type="compositionally biased region" description="Basic and acidic residues" evidence="13">
    <location>
        <begin position="52"/>
        <end position="65"/>
    </location>
</feature>
<evidence type="ECO:0000256" key="7">
    <source>
        <dbReference type="ARBA" id="ARBA00023042"/>
    </source>
</evidence>
<dbReference type="GO" id="GO:0003723">
    <property type="term" value="F:RNA binding"/>
    <property type="evidence" value="ECO:0007669"/>
    <property type="project" value="UniProtKB-KW"/>
</dbReference>
<keyword evidence="7 10" id="KW-0506">mRNA capping</keyword>
<evidence type="ECO:0000256" key="10">
    <source>
        <dbReference type="PIRNR" id="PIRNR028762"/>
    </source>
</evidence>
<organism evidence="15 16">
    <name type="scientific">Mycetomoellerius zeteki</name>
    <dbReference type="NCBI Taxonomy" id="64791"/>
    <lineage>
        <taxon>Eukaryota</taxon>
        <taxon>Metazoa</taxon>
        <taxon>Ecdysozoa</taxon>
        <taxon>Arthropoda</taxon>
        <taxon>Hexapoda</taxon>
        <taxon>Insecta</taxon>
        <taxon>Pterygota</taxon>
        <taxon>Neoptera</taxon>
        <taxon>Endopterygota</taxon>
        <taxon>Hymenoptera</taxon>
        <taxon>Apocrita</taxon>
        <taxon>Aculeata</taxon>
        <taxon>Formicoidea</taxon>
        <taxon>Formicidae</taxon>
        <taxon>Myrmicinae</taxon>
        <taxon>Mycetomoellerius</taxon>
    </lineage>
</organism>
<evidence type="ECO:0000256" key="1">
    <source>
        <dbReference type="ARBA" id="ARBA00004123"/>
    </source>
</evidence>
<evidence type="ECO:0000256" key="9">
    <source>
        <dbReference type="ARBA" id="ARBA00044712"/>
    </source>
</evidence>
<dbReference type="STRING" id="64791.A0A151XK11"/>
<feature type="site" description="mRNA cap binding" evidence="12">
    <location>
        <position position="250"/>
    </location>
</feature>
<keyword evidence="3 10" id="KW-0507">mRNA processing</keyword>
<feature type="compositionally biased region" description="Polar residues" evidence="13">
    <location>
        <begin position="70"/>
        <end position="85"/>
    </location>
</feature>
<keyword evidence="6 10" id="KW-0694">RNA-binding</keyword>
<dbReference type="PROSITE" id="PS51562">
    <property type="entry name" value="RNA_CAP0_MT"/>
    <property type="match status" value="1"/>
</dbReference>
<evidence type="ECO:0000256" key="2">
    <source>
        <dbReference type="ARBA" id="ARBA00022603"/>
    </source>
</evidence>
<feature type="binding site" evidence="11">
    <location>
        <position position="246"/>
    </location>
    <ligand>
        <name>S-adenosyl-L-methionine</name>
        <dbReference type="ChEBI" id="CHEBI:59789"/>
    </ligand>
</feature>
<name>A0A151XK11_9HYME</name>
<dbReference type="EC" id="2.1.1.56" evidence="10"/>
<keyword evidence="8 10" id="KW-0539">Nucleus</keyword>
<comment type="catalytic activity">
    <reaction evidence="9">
        <text>a 5'-end (5'-triphosphoguanosine)-ribonucleoside in mRNA + S-adenosyl-L-methionine = a 5'-end (N(7)-methyl 5'-triphosphoguanosine)-ribonucleoside in mRNA + S-adenosyl-L-homocysteine</text>
        <dbReference type="Rhea" id="RHEA:67008"/>
        <dbReference type="Rhea" id="RHEA-COMP:17166"/>
        <dbReference type="Rhea" id="RHEA-COMP:17167"/>
        <dbReference type="ChEBI" id="CHEBI:57856"/>
        <dbReference type="ChEBI" id="CHEBI:59789"/>
        <dbReference type="ChEBI" id="CHEBI:156461"/>
        <dbReference type="ChEBI" id="CHEBI:167617"/>
        <dbReference type="EC" id="2.1.1.56"/>
    </reaction>
</comment>
<feature type="compositionally biased region" description="Basic and acidic residues" evidence="13">
    <location>
        <begin position="8"/>
        <end position="22"/>
    </location>
</feature>
<dbReference type="SUPFAM" id="SSF53335">
    <property type="entry name" value="S-adenosyl-L-methionine-dependent methyltransferases"/>
    <property type="match status" value="1"/>
</dbReference>
<dbReference type="PIRSF" id="PIRSF028762">
    <property type="entry name" value="ABD1"/>
    <property type="match status" value="1"/>
</dbReference>
<evidence type="ECO:0000256" key="5">
    <source>
        <dbReference type="ARBA" id="ARBA00022691"/>
    </source>
</evidence>
<comment type="subcellular location">
    <subcellularLocation>
        <location evidence="1 10">Nucleus</location>
    </subcellularLocation>
</comment>
<evidence type="ECO:0000256" key="3">
    <source>
        <dbReference type="ARBA" id="ARBA00022664"/>
    </source>
</evidence>
<dbReference type="Proteomes" id="UP000075809">
    <property type="component" value="Unassembled WGS sequence"/>
</dbReference>
<dbReference type="InterPro" id="IPR004971">
    <property type="entry name" value="mRNA_G-N7_MeTrfase_dom"/>
</dbReference>
<feature type="region of interest" description="Disordered" evidence="13">
    <location>
        <begin position="1"/>
        <end position="95"/>
    </location>
</feature>
<feature type="site" description="mRNA cap binding" evidence="12">
    <location>
        <position position="354"/>
    </location>
</feature>
<keyword evidence="4 10" id="KW-0808">Transferase</keyword>
<dbReference type="PANTHER" id="PTHR12189">
    <property type="entry name" value="MRNA GUANINE-7- METHYLTRANSFERASE"/>
    <property type="match status" value="1"/>
</dbReference>
<evidence type="ECO:0000313" key="16">
    <source>
        <dbReference type="Proteomes" id="UP000075809"/>
    </source>
</evidence>
<comment type="similarity">
    <text evidence="10">Belongs to the class I-like SAM-binding methyltransferase superfamily. mRNA cap 0 methyltransferase family.</text>
</comment>
<evidence type="ECO:0000256" key="8">
    <source>
        <dbReference type="ARBA" id="ARBA00023242"/>
    </source>
</evidence>
<feature type="site" description="mRNA cap binding" evidence="12">
    <location>
        <position position="450"/>
    </location>
</feature>
<feature type="binding site" evidence="12">
    <location>
        <begin position="131"/>
        <end position="132"/>
    </location>
    <ligand>
        <name>mRNA</name>
        <dbReference type="ChEBI" id="CHEBI:33699"/>
    </ligand>
</feature>
<dbReference type="InterPro" id="IPR039753">
    <property type="entry name" value="RG7MT1"/>
</dbReference>
<feature type="binding site" evidence="11">
    <location>
        <position position="162"/>
    </location>
    <ligand>
        <name>S-adenosyl-L-methionine</name>
        <dbReference type="ChEBI" id="CHEBI:59789"/>
    </ligand>
</feature>
<accession>A0A151XK11</accession>
<feature type="site" description="mRNA cap binding" evidence="12">
    <location>
        <position position="196"/>
    </location>
</feature>
<protein>
    <recommendedName>
        <fullName evidence="10">mRNA cap guanine-N(7) methyltransferase</fullName>
        <ecNumber evidence="10">2.1.1.56</ecNumber>
    </recommendedName>
    <alternativeName>
        <fullName evidence="10">mRNA (guanine-N(7))-methyltransferase</fullName>
    </alternativeName>
    <alternativeName>
        <fullName evidence="10">mRNA cap methyltransferase</fullName>
    </alternativeName>
</protein>
<feature type="domain" description="MRNA cap 0 methyltransferase" evidence="14">
    <location>
        <begin position="122"/>
        <end position="458"/>
    </location>
</feature>
<evidence type="ECO:0000256" key="4">
    <source>
        <dbReference type="ARBA" id="ARBA00022679"/>
    </source>
</evidence>
<feature type="site" description="mRNA cap binding" evidence="12">
    <location>
        <position position="165"/>
    </location>
</feature>
<feature type="binding site" evidence="11">
    <location>
        <position position="184"/>
    </location>
    <ligand>
        <name>S-adenosyl-L-methionine</name>
        <dbReference type="ChEBI" id="CHEBI:59789"/>
    </ligand>
</feature>
<feature type="binding site" evidence="11">
    <location>
        <position position="251"/>
    </location>
    <ligand>
        <name>S-adenosyl-L-methionine</name>
        <dbReference type="ChEBI" id="CHEBI:59789"/>
    </ligand>
</feature>
<evidence type="ECO:0000313" key="15">
    <source>
        <dbReference type="EMBL" id="KYQ60744.1"/>
    </source>
</evidence>
<reference evidence="15 16" key="1">
    <citation type="submission" date="2015-09" db="EMBL/GenBank/DDBJ databases">
        <title>Trachymyrmex zeteki WGS genome.</title>
        <authorList>
            <person name="Nygaard S."/>
            <person name="Hu H."/>
            <person name="Boomsma J."/>
            <person name="Zhang G."/>
        </authorList>
    </citation>
    <scope>NUCLEOTIDE SEQUENCE [LARGE SCALE GENOMIC DNA]</scope>
    <source>
        <strain evidence="15">Tzet28-1</strain>
        <tissue evidence="15">Whole body</tissue>
    </source>
</reference>
<dbReference type="Pfam" id="PF03291">
    <property type="entry name" value="mRNA_G-N7_MeTrfase"/>
    <property type="match status" value="1"/>
</dbReference>
<dbReference type="PANTHER" id="PTHR12189:SF2">
    <property type="entry name" value="MRNA CAP GUANINE-N7 METHYLTRANSFERASE"/>
    <property type="match status" value="1"/>
</dbReference>
<dbReference type="GO" id="GO:0005634">
    <property type="term" value="C:nucleus"/>
    <property type="evidence" value="ECO:0007669"/>
    <property type="project" value="UniProtKB-SubCell"/>
</dbReference>
<dbReference type="InterPro" id="IPR016899">
    <property type="entry name" value="mRNA_G-N7_MeTrfase_euk"/>
</dbReference>
<keyword evidence="2 10" id="KW-0489">Methyltransferase</keyword>
<dbReference type="AlphaFoldDB" id="A0A151XK11"/>
<dbReference type="GO" id="GO:0004482">
    <property type="term" value="F:mRNA 5'-cap (guanine-N7-)-methyltransferase activity"/>
    <property type="evidence" value="ECO:0007669"/>
    <property type="project" value="UniProtKB-EC"/>
</dbReference>
<evidence type="ECO:0000256" key="6">
    <source>
        <dbReference type="ARBA" id="ARBA00022884"/>
    </source>
</evidence>
<keyword evidence="16" id="KW-1185">Reference proteome</keyword>
<feature type="binding site" evidence="11">
    <location>
        <position position="223"/>
    </location>
    <ligand>
        <name>S-adenosyl-L-methionine</name>
        <dbReference type="ChEBI" id="CHEBI:59789"/>
    </ligand>
</feature>
<sequence>MSALAAENKTEYEEKEQHKSETETSSGTSAKSETSKDTNVESPQSRKHKRSPDRERPSKVAKHDAEEDASSASTNVPSDLTTGSNEKNKDATDANRSLDNTVLVADHYNALEEKGLSQRNQSRIVYMRNFNNWIKSMLINEYVVKVRQGKSFGASLKVLDMCCGKGGDLLKWKKANISHLICADIAQVSLEQCQQRYNDMVNKKGSKDRGFAPIFSAEFITADCTKVRLREKFTDPSMQLDFVSCQFAFHYSFESLSQAECMIRNASESLKPGGYFIGTIPDAYDLVLYFSLIDNTHTRLSSFWQRSSRWQNCDGHKFGNDVYNVEFLSEDKTKPPFFGAKYNFHLDGVVDCPEFLVHLPTLCKLALKYGLELISFERFEDFYERFKNEGRSLLGNMQALETYPPYHEAPLLGDPERDYHHAVEYMQNLPANHRKIGTLSQSEWEVTSLYAVFSFRKMKTIWNSEGKPEYIKL</sequence>
<evidence type="ECO:0000256" key="13">
    <source>
        <dbReference type="SAM" id="MobiDB-lite"/>
    </source>
</evidence>
<feature type="compositionally biased region" description="Polar residues" evidence="13">
    <location>
        <begin position="23"/>
        <end position="32"/>
    </location>
</feature>
<evidence type="ECO:0000259" key="14">
    <source>
        <dbReference type="PROSITE" id="PS51562"/>
    </source>
</evidence>
<feature type="site" description="mRNA cap binding" evidence="12">
    <location>
        <position position="171"/>
    </location>
</feature>
<gene>
    <name evidence="15" type="ORF">ALC60_00191</name>
</gene>
<dbReference type="EMBL" id="KQ982045">
    <property type="protein sequence ID" value="KYQ60744.1"/>
    <property type="molecule type" value="Genomic_DNA"/>
</dbReference>